<comment type="caution">
    <text evidence="2">The sequence shown here is derived from an EMBL/GenBank/DDBJ whole genome shotgun (WGS) entry which is preliminary data.</text>
</comment>
<protein>
    <submittedName>
        <fullName evidence="2">Uncharacterized protein</fullName>
    </submittedName>
</protein>
<gene>
    <name evidence="2" type="ORF">BO83DRAFT_203788</name>
</gene>
<reference evidence="2" key="1">
    <citation type="submission" date="2016-12" db="EMBL/GenBank/DDBJ databases">
        <title>The genomes of Aspergillus section Nigri reveals drivers in fungal speciation.</title>
        <authorList>
            <consortium name="DOE Joint Genome Institute"/>
            <person name="Vesth T.C."/>
            <person name="Nybo J."/>
            <person name="Theobald S."/>
            <person name="Brandl J."/>
            <person name="Frisvad J.C."/>
            <person name="Nielsen K.F."/>
            <person name="Lyhne E.K."/>
            <person name="Kogle M.E."/>
            <person name="Kuo A."/>
            <person name="Riley R."/>
            <person name="Clum A."/>
            <person name="Nolan M."/>
            <person name="Lipzen A."/>
            <person name="Salamov A."/>
            <person name="Henrissat B."/>
            <person name="Wiebenga A."/>
            <person name="De vries R.P."/>
            <person name="Grigoriev I.V."/>
            <person name="Mortensen U.H."/>
            <person name="Andersen M.R."/>
            <person name="Baker S.E."/>
        </authorList>
    </citation>
    <scope>NUCLEOTIDE SEQUENCE</scope>
    <source>
        <strain evidence="2">CBS 122712</strain>
    </source>
</reference>
<evidence type="ECO:0000313" key="3">
    <source>
        <dbReference type="Proteomes" id="UP000246171"/>
    </source>
</evidence>
<keyword evidence="3" id="KW-1185">Reference proteome</keyword>
<organism evidence="2 3">
    <name type="scientific">Aspergillus eucalypticola (strain CBS 122712 / IBT 29274)</name>
    <dbReference type="NCBI Taxonomy" id="1448314"/>
    <lineage>
        <taxon>Eukaryota</taxon>
        <taxon>Fungi</taxon>
        <taxon>Dikarya</taxon>
        <taxon>Ascomycota</taxon>
        <taxon>Pezizomycotina</taxon>
        <taxon>Eurotiomycetes</taxon>
        <taxon>Eurotiomycetidae</taxon>
        <taxon>Eurotiales</taxon>
        <taxon>Aspergillaceae</taxon>
        <taxon>Aspergillus</taxon>
        <taxon>Aspergillus subgen. Circumdati</taxon>
    </lineage>
</organism>
<feature type="compositionally biased region" description="Basic and acidic residues" evidence="1">
    <location>
        <begin position="95"/>
        <end position="113"/>
    </location>
</feature>
<dbReference type="Proteomes" id="UP000246171">
    <property type="component" value="Unassembled WGS sequence"/>
</dbReference>
<feature type="region of interest" description="Disordered" evidence="1">
    <location>
        <begin position="60"/>
        <end position="139"/>
    </location>
</feature>
<feature type="compositionally biased region" description="Polar residues" evidence="1">
    <location>
        <begin position="64"/>
        <end position="73"/>
    </location>
</feature>
<proteinExistence type="predicted"/>
<name>A0A317W514_ASPEC</name>
<accession>A0A317W514</accession>
<sequence>MLERAAKGTPFKSTLLLKPLNVSIRRLRVLFCLFFFNSEKASLKSDGDTDRAWRGVEYRKSQENRQGWITANGTERLRLRTSKEGRRKSGQQSTQRREEHQQGKKVKKDEGARVRSWGSGPGELEEERRGEGDERSERLRRFTLSGQPALDNYPLGFWQQLVLV</sequence>
<dbReference type="EMBL" id="MSFU01000005">
    <property type="protein sequence ID" value="PWY80118.1"/>
    <property type="molecule type" value="Genomic_DNA"/>
</dbReference>
<feature type="compositionally biased region" description="Basic and acidic residues" evidence="1">
    <location>
        <begin position="75"/>
        <end position="84"/>
    </location>
</feature>
<evidence type="ECO:0000256" key="1">
    <source>
        <dbReference type="SAM" id="MobiDB-lite"/>
    </source>
</evidence>
<dbReference type="AlphaFoldDB" id="A0A317W514"/>
<dbReference type="RefSeq" id="XP_025391265.1">
    <property type="nucleotide sequence ID" value="XM_025526658.1"/>
</dbReference>
<dbReference type="VEuPathDB" id="FungiDB:BO83DRAFT_203788"/>
<dbReference type="GeneID" id="37048620"/>
<feature type="compositionally biased region" description="Basic and acidic residues" evidence="1">
    <location>
        <begin position="126"/>
        <end position="139"/>
    </location>
</feature>
<evidence type="ECO:0000313" key="2">
    <source>
        <dbReference type="EMBL" id="PWY80118.1"/>
    </source>
</evidence>